<organism evidence="1 2">
    <name type="scientific">Ochrobactrum soli</name>
    <dbReference type="NCBI Taxonomy" id="2448455"/>
    <lineage>
        <taxon>Bacteria</taxon>
        <taxon>Pseudomonadati</taxon>
        <taxon>Pseudomonadota</taxon>
        <taxon>Alphaproteobacteria</taxon>
        <taxon>Hyphomicrobiales</taxon>
        <taxon>Brucellaceae</taxon>
        <taxon>Brucella/Ochrobactrum group</taxon>
        <taxon>Ochrobactrum</taxon>
    </lineage>
</organism>
<evidence type="ECO:0000313" key="1">
    <source>
        <dbReference type="EMBL" id="SPL66134.1"/>
    </source>
</evidence>
<proteinExistence type="predicted"/>
<name>A0A2P9HPS0_9HYPH</name>
<dbReference type="AlphaFoldDB" id="A0A2P9HPS0"/>
<gene>
    <name evidence="1" type="ORF">OHAE_2001</name>
</gene>
<sequence length="37" mass="4215">MRFNAHLSSGGPQKRCLDVANLWQYYVSKMARGRICG</sequence>
<dbReference type="Proteomes" id="UP000246073">
    <property type="component" value="Unassembled WGS sequence"/>
</dbReference>
<protein>
    <submittedName>
        <fullName evidence="1">Uncharacterized protein</fullName>
    </submittedName>
</protein>
<accession>A0A2P9HPS0</accession>
<evidence type="ECO:0000313" key="2">
    <source>
        <dbReference type="Proteomes" id="UP000246073"/>
    </source>
</evidence>
<dbReference type="EMBL" id="OOFM01000005">
    <property type="protein sequence ID" value="SPL66134.1"/>
    <property type="molecule type" value="Genomic_DNA"/>
</dbReference>
<reference evidence="2" key="1">
    <citation type="submission" date="2017-12" db="EMBL/GenBank/DDBJ databases">
        <authorList>
            <person name="Diaz M."/>
        </authorList>
    </citation>
    <scope>NUCLEOTIDE SEQUENCE [LARGE SCALE GENOMIC DNA]</scope>
    <source>
        <strain evidence="2">FI11154</strain>
    </source>
</reference>